<dbReference type="GO" id="GO:0006281">
    <property type="term" value="P:DNA repair"/>
    <property type="evidence" value="ECO:0007669"/>
    <property type="project" value="UniProtKB-KW"/>
</dbReference>
<dbReference type="GO" id="GO:0009432">
    <property type="term" value="P:SOS response"/>
    <property type="evidence" value="ECO:0007669"/>
    <property type="project" value="UniProtKB-KW"/>
</dbReference>
<organism evidence="12 14">
    <name type="scientific">Treponema rectale</name>
    <dbReference type="NCBI Taxonomy" id="744512"/>
    <lineage>
        <taxon>Bacteria</taxon>
        <taxon>Pseudomonadati</taxon>
        <taxon>Spirochaetota</taxon>
        <taxon>Spirochaetia</taxon>
        <taxon>Spirochaetales</taxon>
        <taxon>Treponemataceae</taxon>
        <taxon>Treponema</taxon>
    </lineage>
</organism>
<dbReference type="RefSeq" id="WP_184652633.1">
    <property type="nucleotide sequence ID" value="NZ_JACHFR010000002.1"/>
</dbReference>
<dbReference type="EMBL" id="CP031517">
    <property type="protein sequence ID" value="QOS40891.1"/>
    <property type="molecule type" value="Genomic_DNA"/>
</dbReference>
<dbReference type="InterPro" id="IPR015927">
    <property type="entry name" value="Peptidase_S24_S26A/B/C"/>
</dbReference>
<proteinExistence type="predicted"/>
<keyword evidence="9" id="KW-0742">SOS response</keyword>
<keyword evidence="5" id="KW-0805">Transcription regulation</keyword>
<accession>A0A840SH35</accession>
<keyword evidence="3" id="KW-0227">DNA damage</keyword>
<dbReference type="Pfam" id="PF01726">
    <property type="entry name" value="LexA_DNA_bind"/>
    <property type="match status" value="1"/>
</dbReference>
<dbReference type="Proteomes" id="UP000578697">
    <property type="component" value="Unassembled WGS sequence"/>
</dbReference>
<evidence type="ECO:0000256" key="5">
    <source>
        <dbReference type="ARBA" id="ARBA00023015"/>
    </source>
</evidence>
<evidence type="ECO:0000256" key="2">
    <source>
        <dbReference type="ARBA" id="ARBA00022705"/>
    </source>
</evidence>
<keyword evidence="6" id="KW-0238">DNA-binding</keyword>
<dbReference type="Pfam" id="PF00717">
    <property type="entry name" value="Peptidase_S24"/>
    <property type="match status" value="1"/>
</dbReference>
<dbReference type="EMBL" id="JACHFR010000002">
    <property type="protein sequence ID" value="MBB5219216.1"/>
    <property type="molecule type" value="Genomic_DNA"/>
</dbReference>
<evidence type="ECO:0000313" key="13">
    <source>
        <dbReference type="EMBL" id="QOS40891.1"/>
    </source>
</evidence>
<dbReference type="SUPFAM" id="SSF51306">
    <property type="entry name" value="LexA/Signal peptidase"/>
    <property type="match status" value="1"/>
</dbReference>
<keyword evidence="1" id="KW-0678">Repressor</keyword>
<dbReference type="InterPro" id="IPR050077">
    <property type="entry name" value="LexA_repressor"/>
</dbReference>
<dbReference type="Gene3D" id="2.10.109.10">
    <property type="entry name" value="Umud Fragment, subunit A"/>
    <property type="match status" value="1"/>
</dbReference>
<dbReference type="Gene3D" id="1.10.10.10">
    <property type="entry name" value="Winged helix-like DNA-binding domain superfamily/Winged helix DNA-binding domain"/>
    <property type="match status" value="1"/>
</dbReference>
<keyword evidence="14" id="KW-1185">Reference proteome</keyword>
<reference evidence="13 15" key="1">
    <citation type="submission" date="2018-08" db="EMBL/GenBank/DDBJ databases">
        <title>The first complete genome of Treponema rectale (CHPAT), a commensal spirochete of the bovine rectum.</title>
        <authorList>
            <person name="Staton G.J."/>
            <person name="Clegg S.R."/>
            <person name="Carter S.D."/>
            <person name="Radford A.D."/>
            <person name="Darby A."/>
            <person name="Hall N."/>
            <person name="Birtles R.J."/>
            <person name="Evans N.J."/>
        </authorList>
    </citation>
    <scope>NUCLEOTIDE SEQUENCE [LARGE SCALE GENOMIC DNA]</scope>
    <source>
        <strain evidence="13 15">CHPA</strain>
    </source>
</reference>
<dbReference type="PANTHER" id="PTHR33516">
    <property type="entry name" value="LEXA REPRESSOR"/>
    <property type="match status" value="1"/>
</dbReference>
<name>A0A840SH35_9SPIR</name>
<evidence type="ECO:0000256" key="7">
    <source>
        <dbReference type="ARBA" id="ARBA00023163"/>
    </source>
</evidence>
<evidence type="ECO:0000313" key="15">
    <source>
        <dbReference type="Proteomes" id="UP000593591"/>
    </source>
</evidence>
<evidence type="ECO:0000256" key="9">
    <source>
        <dbReference type="ARBA" id="ARBA00023236"/>
    </source>
</evidence>
<feature type="domain" description="LexA repressor DNA-binding" evidence="11">
    <location>
        <begin position="1"/>
        <end position="63"/>
    </location>
</feature>
<keyword evidence="8" id="KW-0234">DNA repair</keyword>
<sequence length="207" mass="23493">MKGLTERQRAILDFIAQFCEDNSYSPTVREIGQNFKISIRAVQDHLIALQKKGFIVQTQHVSRSIRIIKDLRQKEHILFVDKVPLLVFKDSTKDIFAEENIGSYINIPEPFVRSEKKYFAFSVSDDSMKGAGILSGDIAVIEQSDSVKNGQMAAVVYNDAVCLRKYFEEDSRIRLQSETPEVQSVYCQNAVICGTLVSIIRTYVTND</sequence>
<dbReference type="InterPro" id="IPR039418">
    <property type="entry name" value="LexA-like"/>
</dbReference>
<keyword evidence="4 12" id="KW-0378">Hydrolase</keyword>
<evidence type="ECO:0000256" key="1">
    <source>
        <dbReference type="ARBA" id="ARBA00022491"/>
    </source>
</evidence>
<dbReference type="KEGG" id="trc:DYE49_10695"/>
<dbReference type="GO" id="GO:0045892">
    <property type="term" value="P:negative regulation of DNA-templated transcription"/>
    <property type="evidence" value="ECO:0007669"/>
    <property type="project" value="InterPro"/>
</dbReference>
<keyword evidence="7" id="KW-0804">Transcription</keyword>
<protein>
    <submittedName>
        <fullName evidence="12">Repressor LexA</fullName>
        <ecNumber evidence="12">3.4.21.88</ecNumber>
    </submittedName>
</protein>
<dbReference type="SUPFAM" id="SSF46785">
    <property type="entry name" value="Winged helix' DNA-binding domain"/>
    <property type="match status" value="1"/>
</dbReference>
<dbReference type="InterPro" id="IPR006199">
    <property type="entry name" value="LexA_DNA-bd_dom"/>
</dbReference>
<evidence type="ECO:0000313" key="14">
    <source>
        <dbReference type="Proteomes" id="UP000578697"/>
    </source>
</evidence>
<evidence type="ECO:0000259" key="11">
    <source>
        <dbReference type="Pfam" id="PF01726"/>
    </source>
</evidence>
<dbReference type="InterPro" id="IPR006200">
    <property type="entry name" value="LexA"/>
</dbReference>
<evidence type="ECO:0000256" key="4">
    <source>
        <dbReference type="ARBA" id="ARBA00022801"/>
    </source>
</evidence>
<reference evidence="12 14" key="2">
    <citation type="submission" date="2020-08" db="EMBL/GenBank/DDBJ databases">
        <title>Genomic Encyclopedia of Type Strains, Phase IV (KMG-IV): sequencing the most valuable type-strain genomes for metagenomic binning, comparative biology and taxonomic classification.</title>
        <authorList>
            <person name="Goeker M."/>
        </authorList>
    </citation>
    <scope>NUCLEOTIDE SEQUENCE [LARGE SCALE GENOMIC DNA]</scope>
    <source>
        <strain evidence="12 14">DSM 103679</strain>
    </source>
</reference>
<dbReference type="PANTHER" id="PTHR33516:SF2">
    <property type="entry name" value="LEXA REPRESSOR-RELATED"/>
    <property type="match status" value="1"/>
</dbReference>
<evidence type="ECO:0000256" key="6">
    <source>
        <dbReference type="ARBA" id="ARBA00023125"/>
    </source>
</evidence>
<dbReference type="InterPro" id="IPR036388">
    <property type="entry name" value="WH-like_DNA-bd_sf"/>
</dbReference>
<dbReference type="InterPro" id="IPR036286">
    <property type="entry name" value="LexA/Signal_pep-like_sf"/>
</dbReference>
<keyword evidence="2" id="KW-0235">DNA replication</keyword>
<evidence type="ECO:0000313" key="12">
    <source>
        <dbReference type="EMBL" id="MBB5219216.1"/>
    </source>
</evidence>
<dbReference type="NCBIfam" id="TIGR00498">
    <property type="entry name" value="lexA"/>
    <property type="match status" value="1"/>
</dbReference>
<evidence type="ECO:0000256" key="8">
    <source>
        <dbReference type="ARBA" id="ARBA00023204"/>
    </source>
</evidence>
<dbReference type="Proteomes" id="UP000593591">
    <property type="component" value="Chromosome"/>
</dbReference>
<feature type="domain" description="Peptidase S24/S26A/S26B/S26C" evidence="10">
    <location>
        <begin position="94"/>
        <end position="195"/>
    </location>
</feature>
<dbReference type="InterPro" id="IPR036390">
    <property type="entry name" value="WH_DNA-bd_sf"/>
</dbReference>
<dbReference type="AlphaFoldDB" id="A0A840SH35"/>
<evidence type="ECO:0000259" key="10">
    <source>
        <dbReference type="Pfam" id="PF00717"/>
    </source>
</evidence>
<dbReference type="GO" id="GO:0003677">
    <property type="term" value="F:DNA binding"/>
    <property type="evidence" value="ECO:0007669"/>
    <property type="project" value="UniProtKB-KW"/>
</dbReference>
<evidence type="ECO:0000256" key="3">
    <source>
        <dbReference type="ARBA" id="ARBA00022763"/>
    </source>
</evidence>
<gene>
    <name evidence="13" type="primary">lexA</name>
    <name evidence="13" type="ORF">DYE49_10695</name>
    <name evidence="12" type="ORF">HNP77_001585</name>
</gene>
<dbReference type="CDD" id="cd06529">
    <property type="entry name" value="S24_LexA-like"/>
    <property type="match status" value="1"/>
</dbReference>
<dbReference type="GO" id="GO:0004252">
    <property type="term" value="F:serine-type endopeptidase activity"/>
    <property type="evidence" value="ECO:0007669"/>
    <property type="project" value="UniProtKB-EC"/>
</dbReference>
<dbReference type="GO" id="GO:0006260">
    <property type="term" value="P:DNA replication"/>
    <property type="evidence" value="ECO:0007669"/>
    <property type="project" value="UniProtKB-KW"/>
</dbReference>
<dbReference type="EC" id="3.4.21.88" evidence="12"/>
<dbReference type="GO" id="GO:0006508">
    <property type="term" value="P:proteolysis"/>
    <property type="evidence" value="ECO:0007669"/>
    <property type="project" value="InterPro"/>
</dbReference>